<dbReference type="OrthoDB" id="5696526at2"/>
<dbReference type="PANTHER" id="PTHR30469:SF38">
    <property type="entry name" value="HLYD FAMILY SECRETION PROTEIN"/>
    <property type="match status" value="1"/>
</dbReference>
<dbReference type="Gene3D" id="2.40.420.20">
    <property type="match status" value="1"/>
</dbReference>
<evidence type="ECO:0000256" key="2">
    <source>
        <dbReference type="ARBA" id="ARBA00023054"/>
    </source>
</evidence>
<name>A0A4R6ZAM6_9GAMM</name>
<reference evidence="8 9" key="1">
    <citation type="submission" date="2019-03" db="EMBL/GenBank/DDBJ databases">
        <title>Genomic Encyclopedia of Type Strains, Phase IV (KMG-IV): sequencing the most valuable type-strain genomes for metagenomic binning, comparative biology and taxonomic classification.</title>
        <authorList>
            <person name="Goeker M."/>
        </authorList>
    </citation>
    <scope>NUCLEOTIDE SEQUENCE [LARGE SCALE GENOMIC DNA]</scope>
    <source>
        <strain evidence="8 9">DSM 21667</strain>
    </source>
</reference>
<dbReference type="PANTHER" id="PTHR30469">
    <property type="entry name" value="MULTIDRUG RESISTANCE PROTEIN MDTA"/>
    <property type="match status" value="1"/>
</dbReference>
<feature type="domain" description="CzcB-like barrel-sandwich hybrid" evidence="6">
    <location>
        <begin position="72"/>
        <end position="200"/>
    </location>
</feature>
<protein>
    <submittedName>
        <fullName evidence="8">Membrane fusion protein (Multidrug efflux system)</fullName>
    </submittedName>
</protein>
<evidence type="ECO:0000256" key="4">
    <source>
        <dbReference type="SAM" id="SignalP"/>
    </source>
</evidence>
<dbReference type="FunFam" id="2.40.30.170:FF:000010">
    <property type="entry name" value="Efflux RND transporter periplasmic adaptor subunit"/>
    <property type="match status" value="1"/>
</dbReference>
<feature type="coiled-coil region" evidence="3">
    <location>
        <begin position="106"/>
        <end position="133"/>
    </location>
</feature>
<accession>A0A4R6ZAM6</accession>
<dbReference type="EMBL" id="SNZH01000001">
    <property type="protein sequence ID" value="TDR48892.1"/>
    <property type="molecule type" value="Genomic_DNA"/>
</dbReference>
<dbReference type="Pfam" id="PF25954">
    <property type="entry name" value="Beta-barrel_RND_2"/>
    <property type="match status" value="1"/>
</dbReference>
<comment type="similarity">
    <text evidence="1">Belongs to the membrane fusion protein (MFP) (TC 8.A.1) family.</text>
</comment>
<dbReference type="GO" id="GO:0030313">
    <property type="term" value="C:cell envelope"/>
    <property type="evidence" value="ECO:0007669"/>
    <property type="project" value="UniProtKB-SubCell"/>
</dbReference>
<dbReference type="InterPro" id="IPR006143">
    <property type="entry name" value="RND_pump_MFP"/>
</dbReference>
<feature type="chain" id="PRO_5020918959" evidence="4">
    <location>
        <begin position="23"/>
        <end position="366"/>
    </location>
</feature>
<dbReference type="PROSITE" id="PS51257">
    <property type="entry name" value="PROKAR_LIPOPROTEIN"/>
    <property type="match status" value="1"/>
</dbReference>
<feature type="signal peptide" evidence="4">
    <location>
        <begin position="1"/>
        <end position="22"/>
    </location>
</feature>
<dbReference type="InterPro" id="IPR058647">
    <property type="entry name" value="BSH_CzcB-like"/>
</dbReference>
<feature type="domain" description="YknX-like C-terminal permuted SH3-like" evidence="7">
    <location>
        <begin position="286"/>
        <end position="352"/>
    </location>
</feature>
<dbReference type="Pfam" id="PF25989">
    <property type="entry name" value="YknX_C"/>
    <property type="match status" value="1"/>
</dbReference>
<dbReference type="InterPro" id="IPR030190">
    <property type="entry name" value="MacA_alpha-hairpin_sf"/>
</dbReference>
<dbReference type="GO" id="GO:0019898">
    <property type="term" value="C:extrinsic component of membrane"/>
    <property type="evidence" value="ECO:0007669"/>
    <property type="project" value="InterPro"/>
</dbReference>
<keyword evidence="4" id="KW-0732">Signal</keyword>
<evidence type="ECO:0000259" key="6">
    <source>
        <dbReference type="Pfam" id="PF25973"/>
    </source>
</evidence>
<dbReference type="RefSeq" id="WP_133816991.1">
    <property type="nucleotide sequence ID" value="NZ_SNZH01000001.1"/>
</dbReference>
<dbReference type="Gene3D" id="2.40.30.170">
    <property type="match status" value="1"/>
</dbReference>
<dbReference type="Pfam" id="PF25973">
    <property type="entry name" value="BSH_CzcB"/>
    <property type="match status" value="1"/>
</dbReference>
<evidence type="ECO:0000256" key="1">
    <source>
        <dbReference type="ARBA" id="ARBA00009477"/>
    </source>
</evidence>
<dbReference type="SUPFAM" id="SSF111369">
    <property type="entry name" value="HlyD-like secretion proteins"/>
    <property type="match status" value="1"/>
</dbReference>
<dbReference type="GO" id="GO:0015562">
    <property type="term" value="F:efflux transmembrane transporter activity"/>
    <property type="evidence" value="ECO:0007669"/>
    <property type="project" value="TreeGrafter"/>
</dbReference>
<dbReference type="InterPro" id="IPR058637">
    <property type="entry name" value="YknX-like_C"/>
</dbReference>
<evidence type="ECO:0000256" key="3">
    <source>
        <dbReference type="SAM" id="Coils"/>
    </source>
</evidence>
<dbReference type="GO" id="GO:1990195">
    <property type="term" value="C:macrolide transmembrane transporter complex"/>
    <property type="evidence" value="ECO:0007669"/>
    <property type="project" value="InterPro"/>
</dbReference>
<dbReference type="InterPro" id="IPR058792">
    <property type="entry name" value="Beta-barrel_RND_2"/>
</dbReference>
<dbReference type="Proteomes" id="UP000295293">
    <property type="component" value="Unassembled WGS sequence"/>
</dbReference>
<evidence type="ECO:0000259" key="7">
    <source>
        <dbReference type="Pfam" id="PF25989"/>
    </source>
</evidence>
<evidence type="ECO:0000259" key="5">
    <source>
        <dbReference type="Pfam" id="PF25954"/>
    </source>
</evidence>
<comment type="caution">
    <text evidence="8">The sequence shown here is derived from an EMBL/GenBank/DDBJ whole genome shotgun (WGS) entry which is preliminary data.</text>
</comment>
<keyword evidence="2 3" id="KW-0175">Coiled coil</keyword>
<dbReference type="GO" id="GO:1990281">
    <property type="term" value="C:efflux pump complex"/>
    <property type="evidence" value="ECO:0007669"/>
    <property type="project" value="TreeGrafter"/>
</dbReference>
<evidence type="ECO:0000313" key="9">
    <source>
        <dbReference type="Proteomes" id="UP000295293"/>
    </source>
</evidence>
<feature type="domain" description="CusB-like beta-barrel" evidence="5">
    <location>
        <begin position="209"/>
        <end position="277"/>
    </location>
</feature>
<dbReference type="Gene3D" id="6.10.140.1990">
    <property type="match status" value="1"/>
</dbReference>
<organism evidence="8 9">
    <name type="scientific">Tahibacter aquaticus</name>
    <dbReference type="NCBI Taxonomy" id="520092"/>
    <lineage>
        <taxon>Bacteria</taxon>
        <taxon>Pseudomonadati</taxon>
        <taxon>Pseudomonadota</taxon>
        <taxon>Gammaproteobacteria</taxon>
        <taxon>Lysobacterales</taxon>
        <taxon>Rhodanobacteraceae</taxon>
        <taxon>Tahibacter</taxon>
    </lineage>
</organism>
<dbReference type="NCBIfam" id="TIGR01730">
    <property type="entry name" value="RND_mfp"/>
    <property type="match status" value="1"/>
</dbReference>
<keyword evidence="9" id="KW-1185">Reference proteome</keyword>
<dbReference type="Gene3D" id="2.40.50.100">
    <property type="match status" value="1"/>
</dbReference>
<evidence type="ECO:0000313" key="8">
    <source>
        <dbReference type="EMBL" id="TDR48892.1"/>
    </source>
</evidence>
<dbReference type="GO" id="GO:1990961">
    <property type="term" value="P:xenobiotic detoxification by transmembrane export across the plasma membrane"/>
    <property type="evidence" value="ECO:0007669"/>
    <property type="project" value="InterPro"/>
</dbReference>
<dbReference type="AlphaFoldDB" id="A0A4R6ZAM6"/>
<sequence length="366" mass="39098">MKTSVFASLLLLSAAAATPLLTGCAGKAEAQSKPVAEAEKPKAEVIPVEVATVAQGDISASYAGTATLEAEREAKVVSEIGGVVLSLGAEEGQFVRKGQVLAKLDAERHSVLLRQAEAELERLKHQDARNENLFQRQLIARNAYEQNKSDLATRKAEVDMARLSLSKCAVVAPFDGVITRRWVKQGQLLKMNEVAFEMADFRELKARLRVPERASAALKPGQLVSYRADALPEQTFAAEVERVSPVVDAASGTVDIVVAVDNSSGKLRPGLFSRLDVTYDNVAAAILIPKTALLSGDRDTSVYVIRDNKAQRVTVNLGYEAGNKVQVLQGLSPGADVVVAGQSALSEGAEVQTLRAAEVPETVAKR</sequence>
<proteinExistence type="inferred from homology"/>
<gene>
    <name evidence="8" type="ORF">DFR29_101516</name>
</gene>